<dbReference type="Proteomes" id="UP000003980">
    <property type="component" value="Unassembled WGS sequence"/>
</dbReference>
<evidence type="ECO:0000313" key="1">
    <source>
        <dbReference type="EMBL" id="EHP70519.1"/>
    </source>
</evidence>
<evidence type="ECO:0000313" key="2">
    <source>
        <dbReference type="Proteomes" id="UP000003980"/>
    </source>
</evidence>
<protein>
    <submittedName>
        <fullName evidence="1">Uncharacterized protein</fullName>
    </submittedName>
</protein>
<sequence length="156" mass="18792">MRFEERLWRWRRFSEICYRYRSEALYDGPLFAALRFKEIEVELEEILNKFFVDKIEFHGERYPAVEGVFYFDDGARTEAYNGKDFDFIIFYADSEEYKKEKEDLVRGLSTDPATTEEAEIYAFLTTLLEFAVIKFLGRNTREPDCVERKCYLSLRE</sequence>
<organism evidence="1 2">
    <name type="scientific">Metallosphaera yellowstonensis MK1</name>
    <dbReference type="NCBI Taxonomy" id="671065"/>
    <lineage>
        <taxon>Archaea</taxon>
        <taxon>Thermoproteota</taxon>
        <taxon>Thermoprotei</taxon>
        <taxon>Sulfolobales</taxon>
        <taxon>Sulfolobaceae</taxon>
        <taxon>Metallosphaera</taxon>
    </lineage>
</organism>
<proteinExistence type="predicted"/>
<name>H2C2P8_9CREN</name>
<dbReference type="AlphaFoldDB" id="H2C2P8"/>
<accession>H2C2P8</accession>
<gene>
    <name evidence="1" type="ORF">MetMK1DRAFT_00010220</name>
</gene>
<keyword evidence="2" id="KW-1185">Reference proteome</keyword>
<dbReference type="HOGENOM" id="CLU_1682734_0_0_2"/>
<dbReference type="OrthoDB" id="33468at2157"/>
<dbReference type="EMBL" id="JH597761">
    <property type="protein sequence ID" value="EHP70519.1"/>
    <property type="molecule type" value="Genomic_DNA"/>
</dbReference>
<dbReference type="RefSeq" id="WP_009071272.1">
    <property type="nucleotide sequence ID" value="NZ_JH597761.1"/>
</dbReference>
<reference evidence="1 2" key="1">
    <citation type="submission" date="2012-01" db="EMBL/GenBank/DDBJ databases">
        <title>Improved High-Quality Draft sequence of Metallosphaera yellowstonensis MK1.</title>
        <authorList>
            <consortium name="US DOE Joint Genome Institute"/>
            <person name="Lucas S."/>
            <person name="Han J."/>
            <person name="Cheng J.-F."/>
            <person name="Goodwin L."/>
            <person name="Pitluck S."/>
            <person name="Peters L."/>
            <person name="Teshima H."/>
            <person name="Detter J.C."/>
            <person name="Han C."/>
            <person name="Tapia R."/>
            <person name="Land M."/>
            <person name="Hauser L."/>
            <person name="Kyrpides N."/>
            <person name="Kozubal M."/>
            <person name="Macur R.E."/>
            <person name="Jay Z."/>
            <person name="Inskeep W."/>
            <person name="Woyke T."/>
        </authorList>
    </citation>
    <scope>NUCLEOTIDE SEQUENCE [LARGE SCALE GENOMIC DNA]</scope>
    <source>
        <strain evidence="1 2">MK1</strain>
    </source>
</reference>
<dbReference type="eggNOG" id="arCOG12526">
    <property type="taxonomic scope" value="Archaea"/>
</dbReference>